<keyword evidence="5" id="KW-0378">Hydrolase</keyword>
<comment type="cofactor">
    <cofactor evidence="3">
        <name>Zn(2+)</name>
        <dbReference type="ChEBI" id="CHEBI:29105"/>
    </cofactor>
    <text evidence="3">Binds 1 divalent metal cation per subunit.</text>
</comment>
<dbReference type="Proteomes" id="UP001281731">
    <property type="component" value="Unassembled WGS sequence"/>
</dbReference>
<dbReference type="PANTHER" id="PTHR10907">
    <property type="entry name" value="REGUCALCIN"/>
    <property type="match status" value="1"/>
</dbReference>
<organism evidence="5 6">
    <name type="scientific">Actinotignum urinale</name>
    <dbReference type="NCBI Taxonomy" id="190146"/>
    <lineage>
        <taxon>Bacteria</taxon>
        <taxon>Bacillati</taxon>
        <taxon>Actinomycetota</taxon>
        <taxon>Actinomycetes</taxon>
        <taxon>Actinomycetales</taxon>
        <taxon>Actinomycetaceae</taxon>
        <taxon>Actinotignum</taxon>
    </lineage>
</organism>
<evidence type="ECO:0000256" key="1">
    <source>
        <dbReference type="ARBA" id="ARBA00008853"/>
    </source>
</evidence>
<dbReference type="Gene3D" id="2.120.10.30">
    <property type="entry name" value="TolB, C-terminal domain"/>
    <property type="match status" value="1"/>
</dbReference>
<evidence type="ECO:0000313" key="5">
    <source>
        <dbReference type="EMBL" id="MDY5155209.1"/>
    </source>
</evidence>
<protein>
    <submittedName>
        <fullName evidence="5">SMP-30/gluconolactonase/LRE family protein</fullName>
        <ecNumber evidence="5">3.1.1.99</ecNumber>
    </submittedName>
</protein>
<comment type="similarity">
    <text evidence="1">Belongs to the SMP-30/CGR1 family.</text>
</comment>
<accession>A0AAW9HYW3</accession>
<feature type="binding site" evidence="3">
    <location>
        <position position="148"/>
    </location>
    <ligand>
        <name>a divalent metal cation</name>
        <dbReference type="ChEBI" id="CHEBI:60240"/>
    </ligand>
</feature>
<dbReference type="Pfam" id="PF08450">
    <property type="entry name" value="SGL"/>
    <property type="match status" value="1"/>
</dbReference>
<feature type="binding site" evidence="3">
    <location>
        <position position="97"/>
    </location>
    <ligand>
        <name>substrate</name>
    </ligand>
</feature>
<dbReference type="EC" id="3.1.1.99" evidence="5"/>
<dbReference type="RefSeq" id="WP_022866456.1">
    <property type="nucleotide sequence ID" value="NZ_CAMYCL010000005.1"/>
</dbReference>
<feature type="binding site" evidence="3">
    <location>
        <position position="99"/>
    </location>
    <ligand>
        <name>substrate</name>
    </ligand>
</feature>
<name>A0AAW9HYW3_9ACTO</name>
<evidence type="ECO:0000256" key="2">
    <source>
        <dbReference type="PIRSR" id="PIRSR605511-1"/>
    </source>
</evidence>
<dbReference type="InterPro" id="IPR005511">
    <property type="entry name" value="SMP-30"/>
</dbReference>
<gene>
    <name evidence="5" type="ORF">R6G80_05650</name>
</gene>
<keyword evidence="3" id="KW-0862">Zinc</keyword>
<keyword evidence="3" id="KW-0479">Metal-binding</keyword>
<dbReference type="GO" id="GO:0019853">
    <property type="term" value="P:L-ascorbic acid biosynthetic process"/>
    <property type="evidence" value="ECO:0007669"/>
    <property type="project" value="TreeGrafter"/>
</dbReference>
<feature type="binding site" evidence="3">
    <location>
        <position position="15"/>
    </location>
    <ligand>
        <name>a divalent metal cation</name>
        <dbReference type="ChEBI" id="CHEBI:60240"/>
    </ligand>
</feature>
<reference evidence="5" key="1">
    <citation type="submission" date="2023-10" db="EMBL/GenBank/DDBJ databases">
        <title>Whole Genome based description of the genera Actinobaculum and Actinotignum reveals a complex phylogenetic relationship within the species included in the genus Actinotignum.</title>
        <authorList>
            <person name="Jensen C.S."/>
            <person name="Dargis R."/>
            <person name="Kemp M."/>
            <person name="Christensen J.J."/>
        </authorList>
    </citation>
    <scope>NUCLEOTIDE SEQUENCE</scope>
    <source>
        <strain evidence="5">SLA_B511</strain>
    </source>
</reference>
<dbReference type="InterPro" id="IPR013658">
    <property type="entry name" value="SGL"/>
</dbReference>
<comment type="caution">
    <text evidence="5">The sequence shown here is derived from an EMBL/GenBank/DDBJ whole genome shotgun (WGS) entry which is preliminary data.</text>
</comment>
<dbReference type="AlphaFoldDB" id="A0AAW9HYW3"/>
<dbReference type="InterPro" id="IPR011042">
    <property type="entry name" value="6-blade_b-propeller_TolB-like"/>
</dbReference>
<dbReference type="SUPFAM" id="SSF63829">
    <property type="entry name" value="Calcium-dependent phosphotriesterase"/>
    <property type="match status" value="1"/>
</dbReference>
<evidence type="ECO:0000313" key="6">
    <source>
        <dbReference type="Proteomes" id="UP001281731"/>
    </source>
</evidence>
<sequence length="282" mass="30420">MAFEQITDVVAFHAEGPVWHESWGGLRFVDMLAGDLLTMDESGKVNRLATGSKIAAFVRPRADGGYIVATEKGLALCDTPHGTPGEALTLWENDIYRMNEGAVDPWGYVYAGCMPYVRNEDTLGTAKVWRISPNLEAVEALNNVTTSNGLDFTPDASLAYYNDTTTRGTDVFDVDETGALHNRRVFAKSGGPSPDGLTVDSEGNVWVAMNRAGQIRVYDPSGKVVEQYQLPVTGTTAVTLGGVDGKDVFVTVSRENDDSKGAGAVWWMRSPVAGQATRTFQG</sequence>
<dbReference type="GO" id="GO:0004341">
    <property type="term" value="F:gluconolactonase activity"/>
    <property type="evidence" value="ECO:0007669"/>
    <property type="project" value="TreeGrafter"/>
</dbReference>
<dbReference type="PRINTS" id="PR01790">
    <property type="entry name" value="SMP30FAMILY"/>
</dbReference>
<feature type="active site" description="Proton donor/acceptor" evidence="2">
    <location>
        <position position="195"/>
    </location>
</feature>
<dbReference type="EMBL" id="JAWNGC010000006">
    <property type="protein sequence ID" value="MDY5155209.1"/>
    <property type="molecule type" value="Genomic_DNA"/>
</dbReference>
<feature type="domain" description="SMP-30/Gluconolactonase/LRE-like region" evidence="4">
    <location>
        <begin position="14"/>
        <end position="253"/>
    </location>
</feature>
<proteinExistence type="inferred from homology"/>
<evidence type="ECO:0000256" key="3">
    <source>
        <dbReference type="PIRSR" id="PIRSR605511-2"/>
    </source>
</evidence>
<feature type="binding site" evidence="3">
    <location>
        <position position="195"/>
    </location>
    <ligand>
        <name>a divalent metal cation</name>
        <dbReference type="ChEBI" id="CHEBI:60240"/>
    </ligand>
</feature>
<evidence type="ECO:0000259" key="4">
    <source>
        <dbReference type="Pfam" id="PF08450"/>
    </source>
</evidence>
<dbReference type="GO" id="GO:0005509">
    <property type="term" value="F:calcium ion binding"/>
    <property type="evidence" value="ECO:0007669"/>
    <property type="project" value="TreeGrafter"/>
</dbReference>
<dbReference type="PANTHER" id="PTHR10907:SF47">
    <property type="entry name" value="REGUCALCIN"/>
    <property type="match status" value="1"/>
</dbReference>